<accession>A0A9E8CP88</accession>
<dbReference type="EMBL" id="CP102774">
    <property type="protein sequence ID" value="UZF86909.1"/>
    <property type="molecule type" value="Genomic_DNA"/>
</dbReference>
<dbReference type="AlphaFoldDB" id="A0A9E8CP88"/>
<proteinExistence type="predicted"/>
<sequence length="157" mass="17442">MRMSLPDSVLNPPPARPDITRMVCRGAARHLRERGYAIVKEMTFANGRRGDIVALSPTGELWVVEVKSGIADYRVDGKWPDYRDYCDGFLFAVAPEFPREILPDDVGLIVADAYGGELLREPPRHPLSAARRKMLTIALARLASVRLAQIEDPEGDA</sequence>
<organism evidence="1">
    <name type="scientific">Bosea sp. NBC_00436</name>
    <dbReference type="NCBI Taxonomy" id="2969620"/>
    <lineage>
        <taxon>Bacteria</taxon>
        <taxon>Pseudomonadati</taxon>
        <taxon>Pseudomonadota</taxon>
        <taxon>Alphaproteobacteria</taxon>
        <taxon>Hyphomicrobiales</taxon>
        <taxon>Boseaceae</taxon>
        <taxon>Bosea</taxon>
    </lineage>
</organism>
<dbReference type="PIRSF" id="PIRSF031796">
    <property type="entry name" value="UPC031796"/>
    <property type="match status" value="1"/>
</dbReference>
<dbReference type="InterPro" id="IPR009394">
    <property type="entry name" value="MmcB-like"/>
</dbReference>
<gene>
    <name evidence="1" type="ORF">NWE54_24670</name>
</gene>
<name>A0A9E8CP88_9HYPH</name>
<protein>
    <submittedName>
        <fullName evidence="1">MmcB family DNA repair protein</fullName>
    </submittedName>
</protein>
<reference evidence="1" key="1">
    <citation type="submission" date="2022-08" db="EMBL/GenBank/DDBJ databases">
        <title>Complete Genome Sequences of 2 Bosea sp. soil isolates.</title>
        <authorList>
            <person name="Alvarez Arevalo M."/>
            <person name="Sterndorff E.B."/>
            <person name="Faurdal D."/>
            <person name="Joergensen T.S."/>
            <person name="Weber T."/>
        </authorList>
    </citation>
    <scope>NUCLEOTIDE SEQUENCE</scope>
    <source>
        <strain evidence="1">NBC_00436</strain>
    </source>
</reference>
<dbReference type="Pfam" id="PF06319">
    <property type="entry name" value="MmcB-like"/>
    <property type="match status" value="1"/>
</dbReference>
<evidence type="ECO:0000313" key="1">
    <source>
        <dbReference type="EMBL" id="UZF86909.1"/>
    </source>
</evidence>